<evidence type="ECO:0000313" key="5">
    <source>
        <dbReference type="EMBL" id="MFD0925728.1"/>
    </source>
</evidence>
<dbReference type="PANTHER" id="PTHR44942:SF4">
    <property type="entry name" value="METHYLTRANSFERASE TYPE 11 DOMAIN-CONTAINING PROTEIN"/>
    <property type="match status" value="1"/>
</dbReference>
<protein>
    <submittedName>
        <fullName evidence="5">Class I SAM-dependent methyltransferase</fullName>
        <ecNumber evidence="5">2.1.1.-</ecNumber>
    </submittedName>
</protein>
<evidence type="ECO:0000256" key="2">
    <source>
        <dbReference type="ARBA" id="ARBA00022603"/>
    </source>
</evidence>
<dbReference type="SUPFAM" id="SSF53335">
    <property type="entry name" value="S-adenosyl-L-methionine-dependent methyltransferases"/>
    <property type="match status" value="1"/>
</dbReference>
<comment type="similarity">
    <text evidence="1">Belongs to the methyltransferase superfamily.</text>
</comment>
<sequence>MSQTTPWARGRYESVATMIAPAAEELVARAEDLRPLAGLDVVDLACGTGSVARSAVRRGARVTGVDLTAELIEIARNSSPDAIGWLVADATDTGLPDESADVVLSNMGIIFTAADPVLTEITRVLRSGGLLGFTAWTRAAHNPFHDPVVEVLGDAPAGQPGPDAWGDAETVHARLADGFHTVEVDPRVHTWRFASVDAALHFISRESPVHVDLLARVDEVQRDRLLTAFEAVMTTHSDSDGTVAFDSPYVVVTATVR</sequence>
<keyword evidence="3 5" id="KW-0808">Transferase</keyword>
<dbReference type="Proteomes" id="UP001597068">
    <property type="component" value="Unassembled WGS sequence"/>
</dbReference>
<dbReference type="GO" id="GO:0008168">
    <property type="term" value="F:methyltransferase activity"/>
    <property type="evidence" value="ECO:0007669"/>
    <property type="project" value="UniProtKB-KW"/>
</dbReference>
<reference evidence="6" key="1">
    <citation type="journal article" date="2019" name="Int. J. Syst. Evol. Microbiol.">
        <title>The Global Catalogue of Microorganisms (GCM) 10K type strain sequencing project: providing services to taxonomists for standard genome sequencing and annotation.</title>
        <authorList>
            <consortium name="The Broad Institute Genomics Platform"/>
            <consortium name="The Broad Institute Genome Sequencing Center for Infectious Disease"/>
            <person name="Wu L."/>
            <person name="Ma J."/>
        </authorList>
    </citation>
    <scope>NUCLEOTIDE SEQUENCE [LARGE SCALE GENOMIC DNA]</scope>
    <source>
        <strain evidence="6">CCUG 50873</strain>
    </source>
</reference>
<dbReference type="RefSeq" id="WP_253646345.1">
    <property type="nucleotide sequence ID" value="NZ_BAAAMO010000002.1"/>
</dbReference>
<dbReference type="Pfam" id="PF08241">
    <property type="entry name" value="Methyltransf_11"/>
    <property type="match status" value="1"/>
</dbReference>
<dbReference type="EMBL" id="JBHTIL010000001">
    <property type="protein sequence ID" value="MFD0925728.1"/>
    <property type="molecule type" value="Genomic_DNA"/>
</dbReference>
<dbReference type="CDD" id="cd02440">
    <property type="entry name" value="AdoMet_MTases"/>
    <property type="match status" value="1"/>
</dbReference>
<comment type="caution">
    <text evidence="5">The sequence shown here is derived from an EMBL/GenBank/DDBJ whole genome shotgun (WGS) entry which is preliminary data.</text>
</comment>
<dbReference type="Gene3D" id="3.40.50.150">
    <property type="entry name" value="Vaccinia Virus protein VP39"/>
    <property type="match status" value="1"/>
</dbReference>
<dbReference type="InterPro" id="IPR029063">
    <property type="entry name" value="SAM-dependent_MTases_sf"/>
</dbReference>
<dbReference type="PANTHER" id="PTHR44942">
    <property type="entry name" value="METHYLTRANSF_11 DOMAIN-CONTAINING PROTEIN"/>
    <property type="match status" value="1"/>
</dbReference>
<dbReference type="InterPro" id="IPR051052">
    <property type="entry name" value="Diverse_substrate_MTase"/>
</dbReference>
<keyword evidence="2 5" id="KW-0489">Methyltransferase</keyword>
<evidence type="ECO:0000256" key="3">
    <source>
        <dbReference type="ARBA" id="ARBA00022679"/>
    </source>
</evidence>
<feature type="domain" description="Methyltransferase type 11" evidence="4">
    <location>
        <begin position="42"/>
        <end position="131"/>
    </location>
</feature>
<dbReference type="InterPro" id="IPR013216">
    <property type="entry name" value="Methyltransf_11"/>
</dbReference>
<accession>A0ABW3G6J2</accession>
<organism evidence="5 6">
    <name type="scientific">Williamsia deligens</name>
    <dbReference type="NCBI Taxonomy" id="321325"/>
    <lineage>
        <taxon>Bacteria</taxon>
        <taxon>Bacillati</taxon>
        <taxon>Actinomycetota</taxon>
        <taxon>Actinomycetes</taxon>
        <taxon>Mycobacteriales</taxon>
        <taxon>Nocardiaceae</taxon>
        <taxon>Williamsia</taxon>
    </lineage>
</organism>
<name>A0ABW3G6J2_9NOCA</name>
<dbReference type="EC" id="2.1.1.-" evidence="5"/>
<evidence type="ECO:0000313" key="6">
    <source>
        <dbReference type="Proteomes" id="UP001597068"/>
    </source>
</evidence>
<evidence type="ECO:0000259" key="4">
    <source>
        <dbReference type="Pfam" id="PF08241"/>
    </source>
</evidence>
<proteinExistence type="inferred from homology"/>
<keyword evidence="6" id="KW-1185">Reference proteome</keyword>
<evidence type="ECO:0000256" key="1">
    <source>
        <dbReference type="ARBA" id="ARBA00008361"/>
    </source>
</evidence>
<dbReference type="GO" id="GO:0032259">
    <property type="term" value="P:methylation"/>
    <property type="evidence" value="ECO:0007669"/>
    <property type="project" value="UniProtKB-KW"/>
</dbReference>
<gene>
    <name evidence="5" type="ORF">ACFQ04_08255</name>
</gene>